<feature type="transmembrane region" description="Helical" evidence="1">
    <location>
        <begin position="7"/>
        <end position="27"/>
    </location>
</feature>
<feature type="transmembrane region" description="Helical" evidence="1">
    <location>
        <begin position="57"/>
        <end position="80"/>
    </location>
</feature>
<keyword evidence="1" id="KW-0812">Transmembrane</keyword>
<proteinExistence type="predicted"/>
<comment type="caution">
    <text evidence="2">The sequence shown here is derived from an EMBL/GenBank/DDBJ whole genome shotgun (WGS) entry which is preliminary data.</text>
</comment>
<evidence type="ECO:0000313" key="3">
    <source>
        <dbReference type="Proteomes" id="UP001207626"/>
    </source>
</evidence>
<feature type="transmembrane region" description="Helical" evidence="1">
    <location>
        <begin position="86"/>
        <end position="105"/>
    </location>
</feature>
<feature type="transmembrane region" description="Helical" evidence="1">
    <location>
        <begin position="139"/>
        <end position="157"/>
    </location>
</feature>
<protein>
    <submittedName>
        <fullName evidence="2">Glutamate synthase</fullName>
    </submittedName>
</protein>
<evidence type="ECO:0000313" key="2">
    <source>
        <dbReference type="EMBL" id="MCY9518111.1"/>
    </source>
</evidence>
<feature type="transmembrane region" description="Helical" evidence="1">
    <location>
        <begin position="33"/>
        <end position="50"/>
    </location>
</feature>
<organism evidence="2 3">
    <name type="scientific">Paenibacillus apiarius</name>
    <dbReference type="NCBI Taxonomy" id="46240"/>
    <lineage>
        <taxon>Bacteria</taxon>
        <taxon>Bacillati</taxon>
        <taxon>Bacillota</taxon>
        <taxon>Bacilli</taxon>
        <taxon>Bacillales</taxon>
        <taxon>Paenibacillaceae</taxon>
        <taxon>Paenibacillus</taxon>
    </lineage>
</organism>
<sequence>MDKNQRVIGIVILVAGFIILLGKWGAFSFIGGTLWPLLLFVIGVAVYGLVRVRLAPPIALVPAGMLTVYGLLFMASHWIHWRLFGLLWPLLLLGIALGLYGYYVYDPHRPRGAWLGALLFGGVGIAMLTLMLVFAVGTYMIAIALICVGAGLVFGGVRSRFR</sequence>
<dbReference type="Proteomes" id="UP001207626">
    <property type="component" value="Unassembled WGS sequence"/>
</dbReference>
<gene>
    <name evidence="2" type="ORF">M5X09_00305</name>
</gene>
<dbReference type="RefSeq" id="WP_087432608.1">
    <property type="nucleotide sequence ID" value="NZ_JAFFHZ010000001.1"/>
</dbReference>
<name>A0ABT4DLM4_9BACL</name>
<keyword evidence="3" id="KW-1185">Reference proteome</keyword>
<keyword evidence="1" id="KW-0472">Membrane</keyword>
<keyword evidence="1" id="KW-1133">Transmembrane helix</keyword>
<reference evidence="2 3" key="1">
    <citation type="submission" date="2022-05" db="EMBL/GenBank/DDBJ databases">
        <title>Genome Sequencing of Bee-Associated Microbes.</title>
        <authorList>
            <person name="Dunlap C."/>
        </authorList>
    </citation>
    <scope>NUCLEOTIDE SEQUENCE [LARGE SCALE GENOMIC DNA]</scope>
    <source>
        <strain evidence="2 3">NRRL NRS-1438</strain>
    </source>
</reference>
<accession>A0ABT4DLM4</accession>
<evidence type="ECO:0000256" key="1">
    <source>
        <dbReference type="SAM" id="Phobius"/>
    </source>
</evidence>
<feature type="transmembrane region" description="Helical" evidence="1">
    <location>
        <begin position="112"/>
        <end position="133"/>
    </location>
</feature>
<dbReference type="EMBL" id="JAMDLW010000001">
    <property type="protein sequence ID" value="MCY9518111.1"/>
    <property type="molecule type" value="Genomic_DNA"/>
</dbReference>
<dbReference type="GeneID" id="77004088"/>